<gene>
    <name evidence="9" type="ORF">CYMTET_25116</name>
</gene>
<feature type="transmembrane region" description="Helical" evidence="7">
    <location>
        <begin position="410"/>
        <end position="431"/>
    </location>
</feature>
<keyword evidence="10" id="KW-1185">Reference proteome</keyword>
<dbReference type="GO" id="GO:0016042">
    <property type="term" value="P:lipid catabolic process"/>
    <property type="evidence" value="ECO:0007669"/>
    <property type="project" value="UniProtKB-UniRule"/>
</dbReference>
<dbReference type="SUPFAM" id="SSF52151">
    <property type="entry name" value="FabD/lysophospholipase-like"/>
    <property type="match status" value="1"/>
</dbReference>
<organism evidence="9 10">
    <name type="scientific">Cymbomonas tetramitiformis</name>
    <dbReference type="NCBI Taxonomy" id="36881"/>
    <lineage>
        <taxon>Eukaryota</taxon>
        <taxon>Viridiplantae</taxon>
        <taxon>Chlorophyta</taxon>
        <taxon>Pyramimonadophyceae</taxon>
        <taxon>Pyramimonadales</taxon>
        <taxon>Pyramimonadaceae</taxon>
        <taxon>Cymbomonas</taxon>
    </lineage>
</organism>
<feature type="short sequence motif" description="DGA/G" evidence="4">
    <location>
        <begin position="825"/>
        <end position="827"/>
    </location>
</feature>
<protein>
    <recommendedName>
        <fullName evidence="5">Patatin</fullName>
        <ecNumber evidence="5">3.1.1.-</ecNumber>
    </recommendedName>
</protein>
<dbReference type="InterPro" id="IPR002641">
    <property type="entry name" value="PNPLA_dom"/>
</dbReference>
<dbReference type="Pfam" id="PF01734">
    <property type="entry name" value="Patatin"/>
    <property type="match status" value="1"/>
</dbReference>
<evidence type="ECO:0000256" key="7">
    <source>
        <dbReference type="SAM" id="Phobius"/>
    </source>
</evidence>
<evidence type="ECO:0000313" key="9">
    <source>
        <dbReference type="EMBL" id="KAK3266247.1"/>
    </source>
</evidence>
<dbReference type="GO" id="GO:0016020">
    <property type="term" value="C:membrane"/>
    <property type="evidence" value="ECO:0007669"/>
    <property type="project" value="TreeGrafter"/>
</dbReference>
<name>A0AAE0FV29_9CHLO</name>
<dbReference type="GO" id="GO:0004620">
    <property type="term" value="F:phospholipase activity"/>
    <property type="evidence" value="ECO:0007669"/>
    <property type="project" value="TreeGrafter"/>
</dbReference>
<feature type="active site" description="Nucleophile" evidence="4">
    <location>
        <position position="660"/>
    </location>
</feature>
<evidence type="ECO:0000259" key="8">
    <source>
        <dbReference type="PROSITE" id="PS51635"/>
    </source>
</evidence>
<evidence type="ECO:0000256" key="5">
    <source>
        <dbReference type="RuleBase" id="RU361262"/>
    </source>
</evidence>
<keyword evidence="1 4" id="KW-0378">Hydrolase</keyword>
<dbReference type="GO" id="GO:0006631">
    <property type="term" value="P:fatty acid metabolic process"/>
    <property type="evidence" value="ECO:0007669"/>
    <property type="project" value="TreeGrafter"/>
</dbReference>
<feature type="active site" description="Proton acceptor" evidence="4">
    <location>
        <position position="825"/>
    </location>
</feature>
<comment type="domain">
    <text evidence="5">The nitrogen atoms of the two glycine residues in the GGXR motif define the oxyanion hole, and stabilize the oxyanion that forms during the nucleophilic attack by the catalytic serine during substrate cleavage.</text>
</comment>
<keyword evidence="3 4" id="KW-0443">Lipid metabolism</keyword>
<dbReference type="PROSITE" id="PS51635">
    <property type="entry name" value="PNPLA"/>
    <property type="match status" value="1"/>
</dbReference>
<evidence type="ECO:0000313" key="10">
    <source>
        <dbReference type="Proteomes" id="UP001190700"/>
    </source>
</evidence>
<sequence>MRLGSLHYKPVLKRAPYHGTHKQLSFKGSHAKRSLVSDHFVRPTSENFVSRVRSSPLGTEGPACHALRLSSRSPKLGNQRALERRSLRAPVATRSDSAPQVPPSRSEWLYNLVTGSSLFLTVVAVFNVLALMCFRIFTVGKQLPLTSVYHTIHRAALVNYSLLFFMLIVANTVLSLPDPNRRQSRLHNLYLTMDLVTLGVMALHSLHALDWVTVYSSHFFAGMVACWPLGLITWMRKLASESNALQVPARLQMWRERQLLRPPKIGGMEFAGSKLQRGGLNGLKDNLRGLILQWGTEGRRSFQVLICVLDILLLVFLWLDVIENTIEKMNMNEILRVNEDVAAAFFAPGGFVLCFIAMDAFRVVTWFLCQLATSATGSFKDIPDWMKGGAGAVPWSWLKRWVSLWSPLEMVVQGLNAINLGGLILGMYIWLHPAYCSVAWNLVTLGRVLFCVRCVRLMVEVAFLAASLLRMVEVRSDALQGRATSPINIPLDKDSVVPGLLDNSARDGDMANVADMDAKEFTQICSLLISRAERRGQSTGQIRQTVQMQEEILRLHTSLTRSSESGISEAGGMVQRELARELQQLTDEMDKLQNEPEEPLPLHDGAIDSNLQDAGQNGLRILSLDGGGIKGLNMIWMLQDLEQRMGRPIHEAFDLIAGTSAGGTLALCLAHGIPLKEIEEQYYRMARDVLSQYSNFNRIVKGSAIWPRGGMEEIGEGVFGDLLLKGGHMKTKVFVTTTMRIAGRMELRLLRSYDSTDPSMQESGPGTSGRSTTTGASWTDGFGLKVKDADEQGPEWKVWEASVATSSAPTLFPPFIRKDGRVFIDGGLHAHNPAYLAVTEALDVFKDSGRDIDCIVSMGCGFSPELTGEGSSVFFWLGHVVNLTFDAAVHDAKVPPPDPRHSACTKIACLAHSWEFECTMSETGGATLISRRR</sequence>
<keyword evidence="7" id="KW-1133">Transmembrane helix</keyword>
<keyword evidence="2 4" id="KW-0442">Lipid degradation</keyword>
<dbReference type="Proteomes" id="UP001190700">
    <property type="component" value="Unassembled WGS sequence"/>
</dbReference>
<comment type="similarity">
    <text evidence="5">Belongs to the patatin family.</text>
</comment>
<feature type="short sequence motif" description="GXSXG" evidence="4">
    <location>
        <begin position="658"/>
        <end position="662"/>
    </location>
</feature>
<dbReference type="PANTHER" id="PTHR24185:SF1">
    <property type="entry name" value="CALCIUM-INDEPENDENT PHOSPHOLIPASE A2-GAMMA"/>
    <property type="match status" value="1"/>
</dbReference>
<feature type="transmembrane region" description="Helical" evidence="7">
    <location>
        <begin position="157"/>
        <end position="177"/>
    </location>
</feature>
<feature type="region of interest" description="Disordered" evidence="6">
    <location>
        <begin position="755"/>
        <end position="781"/>
    </location>
</feature>
<proteinExistence type="inferred from homology"/>
<feature type="short sequence motif" description="GXGXXG" evidence="4">
    <location>
        <begin position="626"/>
        <end position="631"/>
    </location>
</feature>
<reference evidence="9 10" key="1">
    <citation type="journal article" date="2015" name="Genome Biol. Evol.">
        <title>Comparative Genomics of a Bacterivorous Green Alga Reveals Evolutionary Causalities and Consequences of Phago-Mixotrophic Mode of Nutrition.</title>
        <authorList>
            <person name="Burns J.A."/>
            <person name="Paasch A."/>
            <person name="Narechania A."/>
            <person name="Kim E."/>
        </authorList>
    </citation>
    <scope>NUCLEOTIDE SEQUENCE [LARGE SCALE GENOMIC DNA]</scope>
    <source>
        <strain evidence="9 10">PLY_AMNH</strain>
    </source>
</reference>
<feature type="transmembrane region" description="Helical" evidence="7">
    <location>
        <begin position="108"/>
        <end position="137"/>
    </location>
</feature>
<evidence type="ECO:0000256" key="6">
    <source>
        <dbReference type="SAM" id="MobiDB-lite"/>
    </source>
</evidence>
<dbReference type="Gene3D" id="3.40.1090.10">
    <property type="entry name" value="Cytosolic phospholipase A2 catalytic domain"/>
    <property type="match status" value="1"/>
</dbReference>
<keyword evidence="7" id="KW-0812">Transmembrane</keyword>
<feature type="transmembrane region" description="Helical" evidence="7">
    <location>
        <begin position="302"/>
        <end position="321"/>
    </location>
</feature>
<dbReference type="AlphaFoldDB" id="A0AAE0FV29"/>
<dbReference type="InterPro" id="IPR016035">
    <property type="entry name" value="Acyl_Trfase/lysoPLipase"/>
</dbReference>
<evidence type="ECO:0000256" key="3">
    <source>
        <dbReference type="ARBA" id="ARBA00023098"/>
    </source>
</evidence>
<feature type="transmembrane region" description="Helical" evidence="7">
    <location>
        <begin position="341"/>
        <end position="361"/>
    </location>
</feature>
<feature type="transmembrane region" description="Helical" evidence="7">
    <location>
        <begin position="189"/>
        <end position="209"/>
    </location>
</feature>
<keyword evidence="7" id="KW-0472">Membrane</keyword>
<dbReference type="CDD" id="cd07199">
    <property type="entry name" value="Pat17_PNPLA8_PNPLA9_like"/>
    <property type="match status" value="1"/>
</dbReference>
<evidence type="ECO:0000256" key="1">
    <source>
        <dbReference type="ARBA" id="ARBA00022801"/>
    </source>
</evidence>
<dbReference type="EMBL" id="LGRX02013302">
    <property type="protein sequence ID" value="KAK3266247.1"/>
    <property type="molecule type" value="Genomic_DNA"/>
</dbReference>
<dbReference type="EC" id="3.1.1.-" evidence="5"/>
<dbReference type="PANTHER" id="PTHR24185">
    <property type="entry name" value="CALCIUM-INDEPENDENT PHOSPHOLIPASE A2-GAMMA"/>
    <property type="match status" value="1"/>
</dbReference>
<feature type="domain" description="PNPLA" evidence="8">
    <location>
        <begin position="622"/>
        <end position="838"/>
    </location>
</feature>
<feature type="transmembrane region" description="Helical" evidence="7">
    <location>
        <begin position="215"/>
        <end position="235"/>
    </location>
</feature>
<comment type="caution">
    <text evidence="9">The sequence shown here is derived from an EMBL/GenBank/DDBJ whole genome shotgun (WGS) entry which is preliminary data.</text>
</comment>
<accession>A0AAE0FV29</accession>
<evidence type="ECO:0000256" key="4">
    <source>
        <dbReference type="PROSITE-ProRule" id="PRU01161"/>
    </source>
</evidence>
<evidence type="ECO:0000256" key="2">
    <source>
        <dbReference type="ARBA" id="ARBA00022963"/>
    </source>
</evidence>
<comment type="function">
    <text evidence="5">Lipolytic acyl hydrolase (LAH).</text>
</comment>
<feature type="compositionally biased region" description="Low complexity" evidence="6">
    <location>
        <begin position="763"/>
        <end position="777"/>
    </location>
</feature>